<keyword evidence="2" id="KW-0853">WD repeat</keyword>
<evidence type="ECO:0000256" key="4">
    <source>
        <dbReference type="ARBA" id="ARBA00023242"/>
    </source>
</evidence>
<gene>
    <name evidence="5" type="ORF">F3Y22_tig00110202pilonHSYRG00097</name>
</gene>
<evidence type="ECO:0000256" key="3">
    <source>
        <dbReference type="ARBA" id="ARBA00022737"/>
    </source>
</evidence>
<accession>A0A6A3BAB0</accession>
<dbReference type="PANTHER" id="PTHR22652">
    <property type="entry name" value="NUCLEOPORIN NUP43"/>
    <property type="match status" value="1"/>
</dbReference>
<evidence type="ECO:0000313" key="5">
    <source>
        <dbReference type="EMBL" id="KAE8713980.1"/>
    </source>
</evidence>
<keyword evidence="6" id="KW-1185">Reference proteome</keyword>
<dbReference type="PANTHER" id="PTHR22652:SF0">
    <property type="entry name" value="NUCLEOPORIN NUP43"/>
    <property type="match status" value="1"/>
</dbReference>
<sequence length="297" mass="31153">MAVAAPPNPSEFTESRSSTTVSGSLHILASDLINGGAMESKATISELGFHSGPVLAVDLRRVGLSAGLFAVKWASPSEFATGGYGFGLQWWDQRRPGGPVSQFKGNWCQGKTSGVVHSIDSSIRKHTCLLVLARARMGFCASNGNKLLAIYLLKFGKFSMIVIQGLQTLATSLPHGFYLFMICSEDGILAAIEPRRRTLGAASEPCAINSFDIDQQNPSDVICSLEWESIAILTSASIYLLLTTTDVAHGGGEKNGRVVGIVGWMACLAEECGNAGCGRLGIDGNGGNVALGKAGGI</sequence>
<evidence type="ECO:0000256" key="1">
    <source>
        <dbReference type="ARBA" id="ARBA00004123"/>
    </source>
</evidence>
<keyword evidence="3" id="KW-0677">Repeat</keyword>
<organism evidence="5 6">
    <name type="scientific">Hibiscus syriacus</name>
    <name type="common">Rose of Sharon</name>
    <dbReference type="NCBI Taxonomy" id="106335"/>
    <lineage>
        <taxon>Eukaryota</taxon>
        <taxon>Viridiplantae</taxon>
        <taxon>Streptophyta</taxon>
        <taxon>Embryophyta</taxon>
        <taxon>Tracheophyta</taxon>
        <taxon>Spermatophyta</taxon>
        <taxon>Magnoliopsida</taxon>
        <taxon>eudicotyledons</taxon>
        <taxon>Gunneridae</taxon>
        <taxon>Pentapetalae</taxon>
        <taxon>rosids</taxon>
        <taxon>malvids</taxon>
        <taxon>Malvales</taxon>
        <taxon>Malvaceae</taxon>
        <taxon>Malvoideae</taxon>
        <taxon>Hibiscus</taxon>
    </lineage>
</organism>
<name>A0A6A3BAB0_HIBSY</name>
<dbReference type="AlphaFoldDB" id="A0A6A3BAB0"/>
<reference evidence="5" key="1">
    <citation type="submission" date="2019-09" db="EMBL/GenBank/DDBJ databases">
        <title>Draft genome information of white flower Hibiscus syriacus.</title>
        <authorList>
            <person name="Kim Y.-M."/>
        </authorList>
    </citation>
    <scope>NUCLEOTIDE SEQUENCE [LARGE SCALE GENOMIC DNA]</scope>
    <source>
        <strain evidence="5">YM2019G1</strain>
    </source>
</reference>
<proteinExistence type="predicted"/>
<comment type="subcellular location">
    <subcellularLocation>
        <location evidence="1">Nucleus</location>
    </subcellularLocation>
</comment>
<dbReference type="EMBL" id="VEPZ02000874">
    <property type="protein sequence ID" value="KAE8713980.1"/>
    <property type="molecule type" value="Genomic_DNA"/>
</dbReference>
<comment type="caution">
    <text evidence="5">The sequence shown here is derived from an EMBL/GenBank/DDBJ whole genome shotgun (WGS) entry which is preliminary data.</text>
</comment>
<evidence type="ECO:0000256" key="2">
    <source>
        <dbReference type="ARBA" id="ARBA00022574"/>
    </source>
</evidence>
<keyword evidence="4" id="KW-0539">Nucleus</keyword>
<protein>
    <submittedName>
        <fullName evidence="5">Uncharacterized protein</fullName>
    </submittedName>
</protein>
<evidence type="ECO:0000313" key="6">
    <source>
        <dbReference type="Proteomes" id="UP000436088"/>
    </source>
</evidence>
<dbReference type="GO" id="GO:0031080">
    <property type="term" value="C:nuclear pore outer ring"/>
    <property type="evidence" value="ECO:0007669"/>
    <property type="project" value="TreeGrafter"/>
</dbReference>
<dbReference type="Proteomes" id="UP000436088">
    <property type="component" value="Unassembled WGS sequence"/>
</dbReference>